<proteinExistence type="predicted"/>
<dbReference type="EMBL" id="OX465078">
    <property type="protein sequence ID" value="CAI9273473.1"/>
    <property type="molecule type" value="Genomic_DNA"/>
</dbReference>
<organism evidence="2 3">
    <name type="scientific">Lactuca saligna</name>
    <name type="common">Willowleaf lettuce</name>
    <dbReference type="NCBI Taxonomy" id="75948"/>
    <lineage>
        <taxon>Eukaryota</taxon>
        <taxon>Viridiplantae</taxon>
        <taxon>Streptophyta</taxon>
        <taxon>Embryophyta</taxon>
        <taxon>Tracheophyta</taxon>
        <taxon>Spermatophyta</taxon>
        <taxon>Magnoliopsida</taxon>
        <taxon>eudicotyledons</taxon>
        <taxon>Gunneridae</taxon>
        <taxon>Pentapetalae</taxon>
        <taxon>asterids</taxon>
        <taxon>campanulids</taxon>
        <taxon>Asterales</taxon>
        <taxon>Asteraceae</taxon>
        <taxon>Cichorioideae</taxon>
        <taxon>Cichorieae</taxon>
        <taxon>Lactucinae</taxon>
        <taxon>Lactuca</taxon>
    </lineage>
</organism>
<name>A0AA35YGD0_LACSI</name>
<evidence type="ECO:0000313" key="2">
    <source>
        <dbReference type="EMBL" id="CAI9273473.1"/>
    </source>
</evidence>
<feature type="region of interest" description="Disordered" evidence="1">
    <location>
        <begin position="64"/>
        <end position="94"/>
    </location>
</feature>
<reference evidence="2" key="1">
    <citation type="submission" date="2023-04" db="EMBL/GenBank/DDBJ databases">
        <authorList>
            <person name="Vijverberg K."/>
            <person name="Xiong W."/>
            <person name="Schranz E."/>
        </authorList>
    </citation>
    <scope>NUCLEOTIDE SEQUENCE</scope>
</reference>
<keyword evidence="3" id="KW-1185">Reference proteome</keyword>
<dbReference type="AlphaFoldDB" id="A0AA35YGD0"/>
<feature type="compositionally biased region" description="Low complexity" evidence="1">
    <location>
        <begin position="77"/>
        <end position="87"/>
    </location>
</feature>
<evidence type="ECO:0000256" key="1">
    <source>
        <dbReference type="SAM" id="MobiDB-lite"/>
    </source>
</evidence>
<gene>
    <name evidence="2" type="ORF">LSALG_LOCUS13619</name>
</gene>
<evidence type="ECO:0000313" key="3">
    <source>
        <dbReference type="Proteomes" id="UP001177003"/>
    </source>
</evidence>
<protein>
    <submittedName>
        <fullName evidence="2">Uncharacterized protein</fullName>
    </submittedName>
</protein>
<accession>A0AA35YGD0</accession>
<dbReference type="Proteomes" id="UP001177003">
    <property type="component" value="Chromosome 2"/>
</dbReference>
<sequence length="235" mass="25442">MIRNSSCVVAKVVHILPFLIKTLDSISCTFFFTAVGISFPATVACVRTSICRRDLRLPWCQQPSAASPQYKGRRTSDSSSSSQSSQSIGMHAPNNLPDQLPDLRRAFASSSPPPLTGKILAGLPRACLLLKSHSSILVGDFPTPNIKKPLPVIRRGLAAGTKVSSKQLPFPFTGNVLNLEVFWALRCGFRSFSGTEIKLPNKATFSGLGELTIVNLNDDNEFLLYGSSDEEDGSL</sequence>